<comment type="caution">
    <text evidence="2">The sequence shown here is derived from an EMBL/GenBank/DDBJ whole genome shotgun (WGS) entry which is preliminary data.</text>
</comment>
<dbReference type="GO" id="GO:0002161">
    <property type="term" value="F:aminoacyl-tRNA deacylase activity"/>
    <property type="evidence" value="ECO:0007669"/>
    <property type="project" value="InterPro"/>
</dbReference>
<evidence type="ECO:0000313" key="3">
    <source>
        <dbReference type="Proteomes" id="UP000543030"/>
    </source>
</evidence>
<evidence type="ECO:0000313" key="2">
    <source>
        <dbReference type="EMBL" id="MBB5191032.1"/>
    </source>
</evidence>
<dbReference type="PANTHER" id="PTHR30411:SF1">
    <property type="entry name" value="CYTOPLASMIC PROTEIN"/>
    <property type="match status" value="1"/>
</dbReference>
<dbReference type="Gene3D" id="3.90.960.10">
    <property type="entry name" value="YbaK/aminoacyl-tRNA synthetase-associated domain"/>
    <property type="match status" value="1"/>
</dbReference>
<dbReference type="RefSeq" id="WP_184099583.1">
    <property type="nucleotide sequence ID" value="NZ_JACHHN010000003.1"/>
</dbReference>
<gene>
    <name evidence="2" type="ORF">HNQ50_001755</name>
</gene>
<dbReference type="Pfam" id="PF04073">
    <property type="entry name" value="tRNA_edit"/>
    <property type="match status" value="1"/>
</dbReference>
<reference evidence="2 3" key="1">
    <citation type="submission" date="2020-08" db="EMBL/GenBank/DDBJ databases">
        <title>Genomic Encyclopedia of Type Strains, Phase IV (KMG-IV): sequencing the most valuable type-strain genomes for metagenomic binning, comparative biology and taxonomic classification.</title>
        <authorList>
            <person name="Goeker M."/>
        </authorList>
    </citation>
    <scope>NUCLEOTIDE SEQUENCE [LARGE SCALE GENOMIC DNA]</scope>
    <source>
        <strain evidence="2 3">DSM 18233</strain>
    </source>
</reference>
<feature type="domain" description="YbaK/aminoacyl-tRNA synthetase-associated" evidence="1">
    <location>
        <begin position="30"/>
        <end position="148"/>
    </location>
</feature>
<organism evidence="2 3">
    <name type="scientific">Silvimonas terrae</name>
    <dbReference type="NCBI Taxonomy" id="300266"/>
    <lineage>
        <taxon>Bacteria</taxon>
        <taxon>Pseudomonadati</taxon>
        <taxon>Pseudomonadota</taxon>
        <taxon>Betaproteobacteria</taxon>
        <taxon>Neisseriales</taxon>
        <taxon>Chitinibacteraceae</taxon>
        <taxon>Silvimonas</taxon>
    </lineage>
</organism>
<dbReference type="SUPFAM" id="SSF55826">
    <property type="entry name" value="YbaK/ProRS associated domain"/>
    <property type="match status" value="1"/>
</dbReference>
<sequence>MAEVSASQQRVADVLTQHGIAARIVSFDASTRTAADAAAAIGCDVAQIAKSIILKTRQSNRLVLVVTSGRNRVCEKSVTALIGEKVGRADADFVREKTGFAIGGVAPVAHLETPLVLVDEDLLALPELWAAAGTPNSVFRLTPQELVALTAGRVARIKEESAA</sequence>
<proteinExistence type="predicted"/>
<name>A0A840RFF3_9NEIS</name>
<dbReference type="EMBL" id="JACHHN010000003">
    <property type="protein sequence ID" value="MBB5191032.1"/>
    <property type="molecule type" value="Genomic_DNA"/>
</dbReference>
<protein>
    <submittedName>
        <fullName evidence="2">Prolyl-tRNA editing enzyme YbaK/EbsC (Cys-tRNA(Pro) deacylase)</fullName>
    </submittedName>
</protein>
<dbReference type="Proteomes" id="UP000543030">
    <property type="component" value="Unassembled WGS sequence"/>
</dbReference>
<keyword evidence="3" id="KW-1185">Reference proteome</keyword>
<dbReference type="AlphaFoldDB" id="A0A840RFF3"/>
<accession>A0A840RFF3</accession>
<evidence type="ECO:0000259" key="1">
    <source>
        <dbReference type="Pfam" id="PF04073"/>
    </source>
</evidence>
<dbReference type="PANTHER" id="PTHR30411">
    <property type="entry name" value="CYTOPLASMIC PROTEIN"/>
    <property type="match status" value="1"/>
</dbReference>
<dbReference type="InterPro" id="IPR007214">
    <property type="entry name" value="YbaK/aa-tRNA-synth-assoc-dom"/>
</dbReference>
<dbReference type="CDD" id="cd04333">
    <property type="entry name" value="ProX_deacylase"/>
    <property type="match status" value="1"/>
</dbReference>
<dbReference type="InterPro" id="IPR036754">
    <property type="entry name" value="YbaK/aa-tRNA-synt-asso_dom_sf"/>
</dbReference>